<dbReference type="InterPro" id="IPR000352">
    <property type="entry name" value="Pep_chain_release_fac_I"/>
</dbReference>
<name>A0A8W8NEK5_MAGGI</name>
<dbReference type="PANTHER" id="PTHR43804">
    <property type="entry name" value="LD18447P"/>
    <property type="match status" value="1"/>
</dbReference>
<dbReference type="Pfam" id="PF03462">
    <property type="entry name" value="PCRF"/>
    <property type="match status" value="1"/>
</dbReference>
<dbReference type="InterPro" id="IPR005139">
    <property type="entry name" value="PCRF"/>
</dbReference>
<protein>
    <recommendedName>
        <fullName evidence="5">Prokaryotic-type class I peptide chain release factors domain-containing protein</fullName>
    </recommendedName>
</protein>
<evidence type="ECO:0000256" key="4">
    <source>
        <dbReference type="SAM" id="Coils"/>
    </source>
</evidence>
<accession>A0A8W8NEK5</accession>
<organism evidence="6 7">
    <name type="scientific">Magallana gigas</name>
    <name type="common">Pacific oyster</name>
    <name type="synonym">Crassostrea gigas</name>
    <dbReference type="NCBI Taxonomy" id="29159"/>
    <lineage>
        <taxon>Eukaryota</taxon>
        <taxon>Metazoa</taxon>
        <taxon>Spiralia</taxon>
        <taxon>Lophotrochozoa</taxon>
        <taxon>Mollusca</taxon>
        <taxon>Bivalvia</taxon>
        <taxon>Autobranchia</taxon>
        <taxon>Pteriomorphia</taxon>
        <taxon>Ostreida</taxon>
        <taxon>Ostreoidea</taxon>
        <taxon>Ostreidae</taxon>
        <taxon>Magallana</taxon>
    </lineage>
</organism>
<sequence>MRNFRDSHIHGCVKNITTTSCMFYGCRRHVRDLKHALNSRNSDHISCRRRFYATDAEPMYDRELFEKYLEALEQSVKKDETEFTHERHANHKMNSLLAMYIEYKDKVKEIAELKSLKSDLSSDEMEMQDLAEQEQAECQQRVAELLEQMIELVLPPIPQYNEIIMEIHCAVGGKESMLFAREIYTMYRNLAYHRGWEFNEVDVISEEKDCIRRATISLSGDDIYEAMKYEGGVHRVQRVPKTESGGRIHTSTITVSILPQPEEVNITIDPNDLRVETFRASGAGGQHVNKTDSAVRIIHIPTGVRAESQIEKSQHSNKVHCMKAIQERLYQIEFDKQLEESQRFRKIQVGTASRSEKIRTYNFPQDRVTDHRIHYSTNNIQQFLNGGEPLLNMMAVIQEKSKYEILNEILQTFQNKQTLSHLQS</sequence>
<dbReference type="Pfam" id="PF00472">
    <property type="entry name" value="RF-1"/>
    <property type="match status" value="1"/>
</dbReference>
<feature type="coiled-coil region" evidence="4">
    <location>
        <begin position="113"/>
        <end position="148"/>
    </location>
</feature>
<evidence type="ECO:0000256" key="1">
    <source>
        <dbReference type="ARBA" id="ARBA00010835"/>
    </source>
</evidence>
<evidence type="ECO:0000259" key="5">
    <source>
        <dbReference type="PROSITE" id="PS00745"/>
    </source>
</evidence>
<keyword evidence="7" id="KW-1185">Reference proteome</keyword>
<evidence type="ECO:0000313" key="6">
    <source>
        <dbReference type="EnsemblMetazoa" id="G6578.3:cds"/>
    </source>
</evidence>
<dbReference type="SMART" id="SM00937">
    <property type="entry name" value="PCRF"/>
    <property type="match status" value="1"/>
</dbReference>
<proteinExistence type="inferred from homology"/>
<dbReference type="Gene3D" id="6.10.140.1950">
    <property type="match status" value="1"/>
</dbReference>
<feature type="domain" description="Prokaryotic-type class I peptide chain release factors" evidence="5">
    <location>
        <begin position="279"/>
        <end position="295"/>
    </location>
</feature>
<dbReference type="Gene3D" id="3.30.160.20">
    <property type="match status" value="1"/>
</dbReference>
<dbReference type="Gene3D" id="3.30.70.1660">
    <property type="match status" value="1"/>
</dbReference>
<dbReference type="Proteomes" id="UP000005408">
    <property type="component" value="Unassembled WGS sequence"/>
</dbReference>
<dbReference type="InterPro" id="IPR045853">
    <property type="entry name" value="Pep_chain_release_fac_I_sf"/>
</dbReference>
<comment type="similarity">
    <text evidence="1">Belongs to the prokaryotic/mitochondrial release factor family.</text>
</comment>
<dbReference type="FunFam" id="3.30.160.20:FF:000004">
    <property type="entry name" value="Peptide chain release factor 1"/>
    <property type="match status" value="1"/>
</dbReference>
<evidence type="ECO:0000313" key="7">
    <source>
        <dbReference type="Proteomes" id="UP000005408"/>
    </source>
</evidence>
<evidence type="ECO:0000256" key="3">
    <source>
        <dbReference type="ARBA" id="ARBA00022917"/>
    </source>
</evidence>
<dbReference type="PROSITE" id="PS00745">
    <property type="entry name" value="RF_PROK_I"/>
    <property type="match status" value="1"/>
</dbReference>
<dbReference type="AlphaFoldDB" id="A0A8W8NEK5"/>
<dbReference type="EnsemblMetazoa" id="G6578.3">
    <property type="protein sequence ID" value="G6578.3:cds"/>
    <property type="gene ID" value="G6578"/>
</dbReference>
<keyword evidence="3" id="KW-0648">Protein biosynthesis</keyword>
<dbReference type="InterPro" id="IPR050057">
    <property type="entry name" value="Prokaryotic/Mito_RF"/>
</dbReference>
<evidence type="ECO:0000256" key="2">
    <source>
        <dbReference type="ARBA" id="ARBA00022481"/>
    </source>
</evidence>
<keyword evidence="2" id="KW-0488">Methylation</keyword>
<dbReference type="PANTHER" id="PTHR43804:SF7">
    <property type="entry name" value="LD18447P"/>
    <property type="match status" value="1"/>
</dbReference>
<dbReference type="GO" id="GO:0003747">
    <property type="term" value="F:translation release factor activity"/>
    <property type="evidence" value="ECO:0007669"/>
    <property type="project" value="InterPro"/>
</dbReference>
<keyword evidence="4" id="KW-0175">Coiled coil</keyword>
<dbReference type="SUPFAM" id="SSF75620">
    <property type="entry name" value="Release factor"/>
    <property type="match status" value="1"/>
</dbReference>
<reference evidence="6" key="1">
    <citation type="submission" date="2022-08" db="UniProtKB">
        <authorList>
            <consortium name="EnsemblMetazoa"/>
        </authorList>
    </citation>
    <scope>IDENTIFICATION</scope>
    <source>
        <strain evidence="6">05x7-T-G4-1.051#20</strain>
    </source>
</reference>
<dbReference type="PROSITE" id="PS51257">
    <property type="entry name" value="PROKAR_LIPOPROTEIN"/>
    <property type="match status" value="1"/>
</dbReference>
<dbReference type="GO" id="GO:0005737">
    <property type="term" value="C:cytoplasm"/>
    <property type="evidence" value="ECO:0007669"/>
    <property type="project" value="UniProtKB-ARBA"/>
</dbReference>